<dbReference type="EMBL" id="KR011718">
    <property type="protein sequence ID" value="AKR17513.1"/>
    <property type="molecule type" value="Genomic_DNA"/>
</dbReference>
<dbReference type="GeneID" id="27429718"/>
<evidence type="ECO:0000313" key="2">
    <source>
        <dbReference type="Proteomes" id="UP000202962"/>
    </source>
</evidence>
<keyword evidence="2" id="KW-1185">Reference proteome</keyword>
<reference evidence="1 2" key="1">
    <citation type="submission" date="2015-03" db="EMBL/GenBank/DDBJ databases">
        <title>The complete genome sequence of Mocis sp. granulovirus.</title>
        <authorList>
            <person name="Ardisson-Araujo D.M.P."/>
            <person name="Melo F.L."/>
            <person name="Sosa-Gomez D.R."/>
            <person name="Ribeiro B.M."/>
        </authorList>
    </citation>
    <scope>NUCLEOTIDE SEQUENCE [LARGE SCALE GENOMIC DNA]</scope>
    <source>
        <strain evidence="1">Southern Brazil</strain>
    </source>
</reference>
<protein>
    <submittedName>
        <fullName evidence="1">Uncharacterized protein</fullName>
    </submittedName>
</protein>
<accession>A0A162GWT9</accession>
<proteinExistence type="predicted"/>
<dbReference type="OrthoDB" id="24250at10239"/>
<evidence type="ECO:0000313" key="1">
    <source>
        <dbReference type="EMBL" id="AKR17513.1"/>
    </source>
</evidence>
<organism evidence="1 2">
    <name type="scientific">Mocis latipes granulovirus</name>
    <dbReference type="NCBI Taxonomy" id="2072024"/>
    <lineage>
        <taxon>Viruses</taxon>
        <taxon>Viruses incertae sedis</taxon>
        <taxon>Naldaviricetes</taxon>
        <taxon>Lefavirales</taxon>
        <taxon>Baculoviridae</taxon>
        <taxon>Betabaculovirus</taxon>
        <taxon>Betabaculovirus molatipedis</taxon>
    </lineage>
</organism>
<dbReference type="RefSeq" id="YP_009249912.1">
    <property type="nucleotide sequence ID" value="NC_029996.1"/>
</dbReference>
<dbReference type="Proteomes" id="UP000202962">
    <property type="component" value="Segment"/>
</dbReference>
<sequence length="70" mass="8706">MWTQDHERYMRKIAAANYFQDVMDADIGPPQRLLAKNRLYPNLKRLRLQSYHVSDRYCLRVMKRMRERYQ</sequence>
<dbReference type="KEGG" id="vg:27429718"/>
<name>A0A162GWT9_9BBAC</name>